<protein>
    <submittedName>
        <fullName evidence="1">Uncharacterized protein</fullName>
    </submittedName>
</protein>
<accession>A0A0L8G2F1</accession>
<reference evidence="1" key="1">
    <citation type="submission" date="2015-07" db="EMBL/GenBank/DDBJ databases">
        <title>MeaNS - Measles Nucleotide Surveillance Program.</title>
        <authorList>
            <person name="Tran T."/>
            <person name="Druce J."/>
        </authorList>
    </citation>
    <scope>NUCLEOTIDE SEQUENCE</scope>
    <source>
        <strain evidence="1">UCB-OBI-ISO-001</strain>
        <tissue evidence="1">Gonad</tissue>
    </source>
</reference>
<organism evidence="1">
    <name type="scientific">Octopus bimaculoides</name>
    <name type="common">California two-spotted octopus</name>
    <dbReference type="NCBI Taxonomy" id="37653"/>
    <lineage>
        <taxon>Eukaryota</taxon>
        <taxon>Metazoa</taxon>
        <taxon>Spiralia</taxon>
        <taxon>Lophotrochozoa</taxon>
        <taxon>Mollusca</taxon>
        <taxon>Cephalopoda</taxon>
        <taxon>Coleoidea</taxon>
        <taxon>Octopodiformes</taxon>
        <taxon>Octopoda</taxon>
        <taxon>Incirrata</taxon>
        <taxon>Octopodidae</taxon>
        <taxon>Octopus</taxon>
    </lineage>
</organism>
<sequence>MSPEVTMAHEPSSSDKECDSTLDCYALDLPTPVNISNISTSSATTTMTTTTNTTNITTSTTITNAITTNTTSTATTTTSATTTAAAPHINTEALADSDQWSVLNMDVQKDTEGSEETEDNVQLVAVNASVVQQDHRFIERRSYSSNGRVIRKRRSTTKRTLSMQDTPMYLVEQYTITTIRVS</sequence>
<name>A0A0L8G2F1_OCTBM</name>
<evidence type="ECO:0000313" key="1">
    <source>
        <dbReference type="EMBL" id="KOF71186.1"/>
    </source>
</evidence>
<gene>
    <name evidence="1" type="ORF">OCBIM_22001489mg</name>
</gene>
<dbReference type="EMBL" id="KQ424321">
    <property type="protein sequence ID" value="KOF71186.1"/>
    <property type="molecule type" value="Genomic_DNA"/>
</dbReference>
<dbReference type="AlphaFoldDB" id="A0A0L8G2F1"/>
<proteinExistence type="predicted"/>